<proteinExistence type="predicted"/>
<evidence type="ECO:0000313" key="2">
    <source>
        <dbReference type="EMBL" id="KIK74011.1"/>
    </source>
</evidence>
<accession>A0A0D0CSU0</accession>
<evidence type="ECO:0000256" key="1">
    <source>
        <dbReference type="SAM" id="MobiDB-lite"/>
    </source>
</evidence>
<protein>
    <submittedName>
        <fullName evidence="2">Uncharacterized protein</fullName>
    </submittedName>
</protein>
<sequence>TLKDDTPTASTSVAICVIWEMPTNPGHTSKLVKWLVDHLVDCIMLFSENKSTPRPEGRALGKMKVEICMVITEVIFKDDGDWVETFKDHPVKFSKAIQDRLGTLKKSYHEQAVKFTQTGNGVMLDAEEAVENKFLWYSDLHSLWRGIPSYTPKAIVNSMPGASHGMQLLALVQPKSAPSATTTSDTPAETPTASQGVPPPPSGPPSASPPSGPPSAPPSVPEPPQVIRPPIELPSSTVGQDKGKQRANEPPWPWDDVDINIDVDVDVDMDMGGEEDLYKDDADVDTNRYQGQKCSVSCKKNTICFPCLQLPGIGTITITPSPHAVHIPK</sequence>
<dbReference type="OrthoDB" id="2678246at2759"/>
<dbReference type="EMBL" id="KN829241">
    <property type="protein sequence ID" value="KIK74011.1"/>
    <property type="molecule type" value="Genomic_DNA"/>
</dbReference>
<feature type="region of interest" description="Disordered" evidence="1">
    <location>
        <begin position="174"/>
        <end position="255"/>
    </location>
</feature>
<evidence type="ECO:0000313" key="3">
    <source>
        <dbReference type="Proteomes" id="UP000054538"/>
    </source>
</evidence>
<gene>
    <name evidence="2" type="ORF">PAXRUDRAFT_176915</name>
</gene>
<reference evidence="3" key="2">
    <citation type="submission" date="2015-01" db="EMBL/GenBank/DDBJ databases">
        <title>Evolutionary Origins and Diversification of the Mycorrhizal Mutualists.</title>
        <authorList>
            <consortium name="DOE Joint Genome Institute"/>
            <consortium name="Mycorrhizal Genomics Consortium"/>
            <person name="Kohler A."/>
            <person name="Kuo A."/>
            <person name="Nagy L.G."/>
            <person name="Floudas D."/>
            <person name="Copeland A."/>
            <person name="Barry K.W."/>
            <person name="Cichocki N."/>
            <person name="Veneault-Fourrey C."/>
            <person name="LaButti K."/>
            <person name="Lindquist E.A."/>
            <person name="Lipzen A."/>
            <person name="Lundell T."/>
            <person name="Morin E."/>
            <person name="Murat C."/>
            <person name="Riley R."/>
            <person name="Ohm R."/>
            <person name="Sun H."/>
            <person name="Tunlid A."/>
            <person name="Henrissat B."/>
            <person name="Grigoriev I.V."/>
            <person name="Hibbett D.S."/>
            <person name="Martin F."/>
        </authorList>
    </citation>
    <scope>NUCLEOTIDE SEQUENCE [LARGE SCALE GENOMIC DNA]</scope>
    <source>
        <strain evidence="3">Ve08.2h10</strain>
    </source>
</reference>
<dbReference type="HOGENOM" id="CLU_041175_1_0_1"/>
<feature type="non-terminal residue" evidence="2">
    <location>
        <position position="329"/>
    </location>
</feature>
<organism evidence="2 3">
    <name type="scientific">Paxillus rubicundulus Ve08.2h10</name>
    <dbReference type="NCBI Taxonomy" id="930991"/>
    <lineage>
        <taxon>Eukaryota</taxon>
        <taxon>Fungi</taxon>
        <taxon>Dikarya</taxon>
        <taxon>Basidiomycota</taxon>
        <taxon>Agaricomycotina</taxon>
        <taxon>Agaricomycetes</taxon>
        <taxon>Agaricomycetidae</taxon>
        <taxon>Boletales</taxon>
        <taxon>Paxilineae</taxon>
        <taxon>Paxillaceae</taxon>
        <taxon>Paxillus</taxon>
    </lineage>
</organism>
<dbReference type="Proteomes" id="UP000054538">
    <property type="component" value="Unassembled WGS sequence"/>
</dbReference>
<feature type="compositionally biased region" description="Low complexity" evidence="1">
    <location>
        <begin position="174"/>
        <end position="196"/>
    </location>
</feature>
<reference evidence="2 3" key="1">
    <citation type="submission" date="2014-04" db="EMBL/GenBank/DDBJ databases">
        <authorList>
            <consortium name="DOE Joint Genome Institute"/>
            <person name="Kuo A."/>
            <person name="Kohler A."/>
            <person name="Jargeat P."/>
            <person name="Nagy L.G."/>
            <person name="Floudas D."/>
            <person name="Copeland A."/>
            <person name="Barry K.W."/>
            <person name="Cichocki N."/>
            <person name="Veneault-Fourrey C."/>
            <person name="LaButti K."/>
            <person name="Lindquist E.A."/>
            <person name="Lipzen A."/>
            <person name="Lundell T."/>
            <person name="Morin E."/>
            <person name="Murat C."/>
            <person name="Sun H."/>
            <person name="Tunlid A."/>
            <person name="Henrissat B."/>
            <person name="Grigoriev I.V."/>
            <person name="Hibbett D.S."/>
            <person name="Martin F."/>
            <person name="Nordberg H.P."/>
            <person name="Cantor M.N."/>
            <person name="Hua S.X."/>
        </authorList>
    </citation>
    <scope>NUCLEOTIDE SEQUENCE [LARGE SCALE GENOMIC DNA]</scope>
    <source>
        <strain evidence="2 3">Ve08.2h10</strain>
    </source>
</reference>
<dbReference type="AlphaFoldDB" id="A0A0D0CSU0"/>
<dbReference type="InParanoid" id="A0A0D0CSU0"/>
<keyword evidence="3" id="KW-1185">Reference proteome</keyword>
<name>A0A0D0CSU0_9AGAM</name>
<feature type="compositionally biased region" description="Pro residues" evidence="1">
    <location>
        <begin position="197"/>
        <end position="227"/>
    </location>
</feature>